<evidence type="ECO:0000256" key="1">
    <source>
        <dbReference type="SAM" id="MobiDB-lite"/>
    </source>
</evidence>
<protein>
    <recommendedName>
        <fullName evidence="6">Protein NLRC3</fullName>
    </recommendedName>
</protein>
<name>A0A813L1W3_POLGL</name>
<evidence type="ECO:0008006" key="6">
    <source>
        <dbReference type="Google" id="ProtNLM"/>
    </source>
</evidence>
<evidence type="ECO:0000313" key="5">
    <source>
        <dbReference type="Proteomes" id="UP000654075"/>
    </source>
</evidence>
<accession>A0A813L1W3</accession>
<dbReference type="SMART" id="SM00368">
    <property type="entry name" value="LRR_RI"/>
    <property type="match status" value="3"/>
</dbReference>
<dbReference type="Proteomes" id="UP000654075">
    <property type="component" value="Unassembled WGS sequence"/>
</dbReference>
<gene>
    <name evidence="2" type="ORF">PGLA1383_LOCUS37003</name>
    <name evidence="3" type="ORF">PGLA2088_LOCUS40961</name>
</gene>
<proteinExistence type="predicted"/>
<evidence type="ECO:0000313" key="4">
    <source>
        <dbReference type="Proteomes" id="UP000626109"/>
    </source>
</evidence>
<dbReference type="Proteomes" id="UP000626109">
    <property type="component" value="Unassembled WGS sequence"/>
</dbReference>
<dbReference type="EMBL" id="CAJNNW010033681">
    <property type="protein sequence ID" value="CAE8719906.1"/>
    <property type="molecule type" value="Genomic_DNA"/>
</dbReference>
<dbReference type="Gene3D" id="3.80.10.10">
    <property type="entry name" value="Ribonuclease Inhibitor"/>
    <property type="match status" value="1"/>
</dbReference>
<keyword evidence="5" id="KW-1185">Reference proteome</keyword>
<dbReference type="AlphaFoldDB" id="A0A813L1W3"/>
<reference evidence="3" key="1">
    <citation type="submission" date="2021-02" db="EMBL/GenBank/DDBJ databases">
        <authorList>
            <person name="Dougan E. K."/>
            <person name="Rhodes N."/>
            <person name="Thang M."/>
            <person name="Chan C."/>
        </authorList>
    </citation>
    <scope>NUCLEOTIDE SEQUENCE</scope>
</reference>
<dbReference type="SUPFAM" id="SSF52047">
    <property type="entry name" value="RNI-like"/>
    <property type="match status" value="1"/>
</dbReference>
<evidence type="ECO:0000313" key="3">
    <source>
        <dbReference type="EMBL" id="CAE8719906.1"/>
    </source>
</evidence>
<organism evidence="3 4">
    <name type="scientific">Polarella glacialis</name>
    <name type="common">Dinoflagellate</name>
    <dbReference type="NCBI Taxonomy" id="89957"/>
    <lineage>
        <taxon>Eukaryota</taxon>
        <taxon>Sar</taxon>
        <taxon>Alveolata</taxon>
        <taxon>Dinophyceae</taxon>
        <taxon>Suessiales</taxon>
        <taxon>Suessiaceae</taxon>
        <taxon>Polarella</taxon>
    </lineage>
</organism>
<dbReference type="InterPro" id="IPR032675">
    <property type="entry name" value="LRR_dom_sf"/>
</dbReference>
<feature type="region of interest" description="Disordered" evidence="1">
    <location>
        <begin position="104"/>
        <end position="159"/>
    </location>
</feature>
<evidence type="ECO:0000313" key="2">
    <source>
        <dbReference type="EMBL" id="CAE8619414.1"/>
    </source>
</evidence>
<sequence length="634" mass="69588">MSADAGGPEPWEEQLLRAGPLTSQQLSLFLDKLGISRDVQQNFCRELRFAPEEIIRCLSSISTPSGSPLRATRAARDAVIRGPEELRQMLGHLRRSVAAATQELAEAEGATQKEGSDTSALPVDESPKPEPSQSSQQQVQARADIQGPSVARPAGMASGEEVTDFMKDRQKEKPEQWSMTVRQWVDTVAVCMASREYELVKEQSREGTVNMHDINRLFVKPWSEGTGCSLAVLMSRDVACNAQLMISHCWGEDVSETKESLQQHVARCELPETVPLWFCVFSNYQPEDGAGPTLEHQLALEPFSSVIENLSLKSAAGGHGMVALHTTSADLYSRLWCVHEVDRAIEADVAVTASMSQKYTDLMTGRVQEFMDMGASAEDCFRAAGVEVQCVKARCGSKDDEKKLVKLILQQKGGFNGLDRVVQNFRREQLPDIIFETLIGKGLTKLDGASKSARANAAVVLAACQAHGAGQLQHATTNQEVSERIRLAGFLGDHEGQPYDVELKWEVIKELDLEDLTLGHVCHIRAGDAAQLEQLRQNTTLSVDFRDKNLGDKGAKAVSQAIAQLKELTTLTLGLYDNELGAEGAKAVCEAIAQLKKVTTLTLDLRHNRLGRKGQDAVREAIEQLKITNLRLHV</sequence>
<dbReference type="EMBL" id="CAJNNV010027037">
    <property type="protein sequence ID" value="CAE8619414.1"/>
    <property type="molecule type" value="Genomic_DNA"/>
</dbReference>
<comment type="caution">
    <text evidence="3">The sequence shown here is derived from an EMBL/GenBank/DDBJ whole genome shotgun (WGS) entry which is preliminary data.</text>
</comment>